<dbReference type="InterPro" id="IPR007543">
    <property type="entry name" value="LptD_C"/>
</dbReference>
<dbReference type="PANTHER" id="PTHR30189">
    <property type="entry name" value="LPS-ASSEMBLY PROTEIN"/>
    <property type="match status" value="1"/>
</dbReference>
<sequence length="724" mass="84383">MLKLFFLFLSLFLFLSVSLYAGEKVEIFSSNMTSEGNIVKAIGGVTVVYKNYFITADRAVYDRNSSELELFDNIRVNQDKSYKVLGKYAKLNIAQKEKFFKPFYMSDKESRVWISANKGTSTEKLLDINEGMLSGCNPIDPMWKIEFSSSDYNSDSKWMNLYNARLYIDDVPIFYMPYFGFSLDTKRKSGLLIPSMGYSTNEGAFYEQPIYIAVDNWWDLELKPQIRTQRGQGIYQTFRFADSATSIGEITTGYFKESGEYYKDNNLQNDSHYGFNFKYDNNDFLNQWLGTNFEGQSGIYADVSRMNDVDYINLSSNDTSNNTTATQVLSRINIFYNTDEHYVGTYFKYYQDLTQVSNDDTIQKLPTIQYHYYLNTFLEDHLLYNLDIQSNNLTRNINKTALQTDINVPVTLQTSLFDEYINISYRANLYMQYSSFGSSEQNLTFNNEYNDGYILRNFHTLAASTQLTRGYKDFSHVISLGVSYNKAGTQSSNGYYSDNEKFCDNTQNKDDARCEFYDISDIEEEAQVDFIQYIYNDDATEILYHRLAQKISYGDTGNRYGELENELNYRVTDYLTFYNNLFYNYEETNFSKVFNQVSLNKFGVNLAFSHLYKDTFIPTTTEVPQFTSYLTSTLSYTYDNHYSFSALYNYDAISKTAKTQEIGFMYKKRCWDFGIRYSESRRPILTNDVKSFVDERYIYFTILLKPLMNSNGSSNIPIQLPNTN</sequence>
<dbReference type="GO" id="GO:0043165">
    <property type="term" value="P:Gram-negative-bacterium-type cell outer membrane assembly"/>
    <property type="evidence" value="ECO:0007669"/>
    <property type="project" value="InterPro"/>
</dbReference>
<dbReference type="AlphaFoldDB" id="A0A1W1C3P1"/>
<dbReference type="GO" id="GO:1990351">
    <property type="term" value="C:transporter complex"/>
    <property type="evidence" value="ECO:0007669"/>
    <property type="project" value="TreeGrafter"/>
</dbReference>
<name>A0A1W1C3P1_9ZZZZ</name>
<dbReference type="Pfam" id="PF04453">
    <property type="entry name" value="LptD"/>
    <property type="match status" value="1"/>
</dbReference>
<feature type="domain" description="LptD C-terminal" evidence="1">
    <location>
        <begin position="282"/>
        <end position="615"/>
    </location>
</feature>
<dbReference type="InterPro" id="IPR020889">
    <property type="entry name" value="LipoPS_assembly_LptD"/>
</dbReference>
<dbReference type="PANTHER" id="PTHR30189:SF1">
    <property type="entry name" value="LPS-ASSEMBLY PROTEIN LPTD"/>
    <property type="match status" value="1"/>
</dbReference>
<dbReference type="HAMAP" id="MF_01411">
    <property type="entry name" value="LPS_assembly_LptD"/>
    <property type="match status" value="1"/>
</dbReference>
<protein>
    <submittedName>
        <fullName evidence="2">Outer membrane protein Imp, required for envelope biogenesis / Organic solvent tolerance protein</fullName>
    </submittedName>
</protein>
<reference evidence="2" key="1">
    <citation type="submission" date="2016-10" db="EMBL/GenBank/DDBJ databases">
        <authorList>
            <person name="de Groot N.N."/>
        </authorList>
    </citation>
    <scope>NUCLEOTIDE SEQUENCE</scope>
</reference>
<dbReference type="EMBL" id="FPHF01000057">
    <property type="protein sequence ID" value="SFV60468.1"/>
    <property type="molecule type" value="Genomic_DNA"/>
</dbReference>
<accession>A0A1W1C3P1</accession>
<organism evidence="2">
    <name type="scientific">hydrothermal vent metagenome</name>
    <dbReference type="NCBI Taxonomy" id="652676"/>
    <lineage>
        <taxon>unclassified sequences</taxon>
        <taxon>metagenomes</taxon>
        <taxon>ecological metagenomes</taxon>
    </lineage>
</organism>
<dbReference type="InterPro" id="IPR050218">
    <property type="entry name" value="LptD"/>
</dbReference>
<dbReference type="GO" id="GO:0015920">
    <property type="term" value="P:lipopolysaccharide transport"/>
    <property type="evidence" value="ECO:0007669"/>
    <property type="project" value="InterPro"/>
</dbReference>
<proteinExistence type="inferred from homology"/>
<dbReference type="GO" id="GO:0009279">
    <property type="term" value="C:cell outer membrane"/>
    <property type="evidence" value="ECO:0007669"/>
    <property type="project" value="InterPro"/>
</dbReference>
<gene>
    <name evidence="2" type="ORF">MNB_SM-4-579</name>
</gene>
<evidence type="ECO:0000259" key="1">
    <source>
        <dbReference type="Pfam" id="PF04453"/>
    </source>
</evidence>
<evidence type="ECO:0000313" key="2">
    <source>
        <dbReference type="EMBL" id="SFV60468.1"/>
    </source>
</evidence>